<dbReference type="Gene3D" id="3.30.710.10">
    <property type="entry name" value="Potassium Channel Kv1.1, Chain A"/>
    <property type="match status" value="1"/>
</dbReference>
<dbReference type="PANTHER" id="PTHR15859:SF1">
    <property type="entry name" value="BTB DOMAIN-CONTAINING PROTEIN"/>
    <property type="match status" value="1"/>
</dbReference>
<keyword evidence="8" id="KW-1185">Reference proteome</keyword>
<dbReference type="GO" id="GO:0051260">
    <property type="term" value="P:protein homooligomerization"/>
    <property type="evidence" value="ECO:0007669"/>
    <property type="project" value="InterPro"/>
</dbReference>
<keyword evidence="3" id="KW-0853">WD repeat</keyword>
<keyword evidence="4" id="KW-0677">Repeat</keyword>
<comment type="caution">
    <text evidence="7">The sequence shown here is derived from an EMBL/GenBank/DDBJ whole genome shotgun (WGS) entry which is preliminary data.</text>
</comment>
<proteinExistence type="inferred from homology"/>
<dbReference type="InterPro" id="IPR003131">
    <property type="entry name" value="T1-type_BTB"/>
</dbReference>
<name>A0A8K0K9R2_LADFU</name>
<dbReference type="InterPro" id="IPR000210">
    <property type="entry name" value="BTB/POZ_dom"/>
</dbReference>
<dbReference type="EMBL" id="KZ308520">
    <property type="protein sequence ID" value="KAG8230987.1"/>
    <property type="molecule type" value="Genomic_DNA"/>
</dbReference>
<dbReference type="Proteomes" id="UP000792457">
    <property type="component" value="Unassembled WGS sequence"/>
</dbReference>
<evidence type="ECO:0000313" key="8">
    <source>
        <dbReference type="Proteomes" id="UP000792457"/>
    </source>
</evidence>
<comment type="similarity">
    <text evidence="1">Belongs to the KCTD3 family.</text>
</comment>
<feature type="compositionally biased region" description="Low complexity" evidence="5">
    <location>
        <begin position="197"/>
        <end position="215"/>
    </location>
</feature>
<dbReference type="CDD" id="cd18363">
    <property type="entry name" value="BTB_POZ_KCTD3-like"/>
    <property type="match status" value="1"/>
</dbReference>
<dbReference type="OrthoDB" id="6077599at2759"/>
<keyword evidence="2" id="KW-0597">Phosphoprotein</keyword>
<feature type="domain" description="BTB" evidence="6">
    <location>
        <begin position="11"/>
        <end position="80"/>
    </location>
</feature>
<dbReference type="AlphaFoldDB" id="A0A8K0K9R2"/>
<evidence type="ECO:0000256" key="5">
    <source>
        <dbReference type="SAM" id="MobiDB-lite"/>
    </source>
</evidence>
<reference evidence="7" key="1">
    <citation type="submission" date="2013-04" db="EMBL/GenBank/DDBJ databases">
        <authorList>
            <person name="Qu J."/>
            <person name="Murali S.C."/>
            <person name="Bandaranaike D."/>
            <person name="Bellair M."/>
            <person name="Blankenburg K."/>
            <person name="Chao H."/>
            <person name="Dinh H."/>
            <person name="Doddapaneni H."/>
            <person name="Downs B."/>
            <person name="Dugan-Rocha S."/>
            <person name="Elkadiri S."/>
            <person name="Gnanaolivu R.D."/>
            <person name="Hernandez B."/>
            <person name="Javaid M."/>
            <person name="Jayaseelan J.C."/>
            <person name="Lee S."/>
            <person name="Li M."/>
            <person name="Ming W."/>
            <person name="Munidasa M."/>
            <person name="Muniz J."/>
            <person name="Nguyen L."/>
            <person name="Ongeri F."/>
            <person name="Osuji N."/>
            <person name="Pu L.-L."/>
            <person name="Puazo M."/>
            <person name="Qu C."/>
            <person name="Quiroz J."/>
            <person name="Raj R."/>
            <person name="Weissenberger G."/>
            <person name="Xin Y."/>
            <person name="Zou X."/>
            <person name="Han Y."/>
            <person name="Richards S."/>
            <person name="Worley K."/>
            <person name="Muzny D."/>
            <person name="Gibbs R."/>
        </authorList>
    </citation>
    <scope>NUCLEOTIDE SEQUENCE</scope>
    <source>
        <strain evidence="7">Sampled in the wild</strain>
    </source>
</reference>
<dbReference type="Pfam" id="PF02214">
    <property type="entry name" value="BTB_2"/>
    <property type="match status" value="1"/>
</dbReference>
<dbReference type="InterPro" id="IPR011333">
    <property type="entry name" value="SKP1/BTB/POZ_sf"/>
</dbReference>
<evidence type="ECO:0000256" key="1">
    <source>
        <dbReference type="ARBA" id="ARBA00009572"/>
    </source>
</evidence>
<feature type="non-terminal residue" evidence="7">
    <location>
        <position position="1"/>
    </location>
</feature>
<reference evidence="7" key="2">
    <citation type="submission" date="2017-10" db="EMBL/GenBank/DDBJ databases">
        <title>Ladona fulva Genome sequencing and assembly.</title>
        <authorList>
            <person name="Murali S."/>
            <person name="Richards S."/>
            <person name="Bandaranaike D."/>
            <person name="Bellair M."/>
            <person name="Blankenburg K."/>
            <person name="Chao H."/>
            <person name="Dinh H."/>
            <person name="Doddapaneni H."/>
            <person name="Dugan-Rocha S."/>
            <person name="Elkadiri S."/>
            <person name="Gnanaolivu R."/>
            <person name="Hernandez B."/>
            <person name="Skinner E."/>
            <person name="Javaid M."/>
            <person name="Lee S."/>
            <person name="Li M."/>
            <person name="Ming W."/>
            <person name="Munidasa M."/>
            <person name="Muniz J."/>
            <person name="Nguyen L."/>
            <person name="Hughes D."/>
            <person name="Osuji N."/>
            <person name="Pu L.-L."/>
            <person name="Puazo M."/>
            <person name="Qu C."/>
            <person name="Quiroz J."/>
            <person name="Raj R."/>
            <person name="Weissenberger G."/>
            <person name="Xin Y."/>
            <person name="Zou X."/>
            <person name="Han Y."/>
            <person name="Worley K."/>
            <person name="Muzny D."/>
            <person name="Gibbs R."/>
        </authorList>
    </citation>
    <scope>NUCLEOTIDE SEQUENCE</scope>
    <source>
        <strain evidence="7">Sampled in the wild</strain>
    </source>
</reference>
<dbReference type="PANTHER" id="PTHR15859">
    <property type="entry name" value="SETA BINDING PROTEIN 1"/>
    <property type="match status" value="1"/>
</dbReference>
<dbReference type="SUPFAM" id="SSF54695">
    <property type="entry name" value="POZ domain"/>
    <property type="match status" value="1"/>
</dbReference>
<evidence type="ECO:0000259" key="6">
    <source>
        <dbReference type="PROSITE" id="PS50097"/>
    </source>
</evidence>
<evidence type="ECO:0000256" key="4">
    <source>
        <dbReference type="ARBA" id="ARBA00022737"/>
    </source>
</evidence>
<dbReference type="FunFam" id="3.30.710.10:FF:000038">
    <property type="entry name" value="BTB/POZ domain-containing protein KCTD3 isoform X1"/>
    <property type="match status" value="1"/>
</dbReference>
<accession>A0A8K0K9R2</accession>
<evidence type="ECO:0000313" key="7">
    <source>
        <dbReference type="EMBL" id="KAG8230987.1"/>
    </source>
</evidence>
<feature type="region of interest" description="Disordered" evidence="5">
    <location>
        <begin position="159"/>
        <end position="215"/>
    </location>
</feature>
<evidence type="ECO:0000256" key="2">
    <source>
        <dbReference type="ARBA" id="ARBA00022553"/>
    </source>
</evidence>
<dbReference type="SMART" id="SM00225">
    <property type="entry name" value="BTB"/>
    <property type="match status" value="1"/>
</dbReference>
<dbReference type="InterPro" id="IPR047876">
    <property type="entry name" value="SHKBP1/KCTD3"/>
</dbReference>
<gene>
    <name evidence="7" type="ORF">J437_LFUL003945</name>
</gene>
<evidence type="ECO:0000256" key="3">
    <source>
        <dbReference type="ARBA" id="ARBA00022574"/>
    </source>
</evidence>
<protein>
    <recommendedName>
        <fullName evidence="6">BTB domain-containing protein</fullName>
    </recommendedName>
</protein>
<sequence>MAFVHPTHSGDIVHLNVGGTRYSTSRHTLTWIPDSFFTALLSGRISSLRDETNAIFIDRDPKLFSVILNYLRTGDIDLKNVDIRVLKHEAEFYGIAPLVKRLILCEDLTQSSCGDVLFYGYLPPPCIPLQEPCTSGDSQSSPRGAVDVCRNHHSVRMPENTVVSSSHVPPPPHSAIPPSLHGVYPQSHLSHPRSSHSRNSSLDTRVGSGAASGSGNSVCTAAVNGGSTCGNGSGVVSRSSTDLRSLGRVAHSRTASLDLRHARNSSADLNKLFRNDVGLLFSGQQ</sequence>
<dbReference type="PROSITE" id="PS50097">
    <property type="entry name" value="BTB"/>
    <property type="match status" value="1"/>
</dbReference>
<organism evidence="7 8">
    <name type="scientific">Ladona fulva</name>
    <name type="common">Scarce chaser dragonfly</name>
    <name type="synonym">Libellula fulva</name>
    <dbReference type="NCBI Taxonomy" id="123851"/>
    <lineage>
        <taxon>Eukaryota</taxon>
        <taxon>Metazoa</taxon>
        <taxon>Ecdysozoa</taxon>
        <taxon>Arthropoda</taxon>
        <taxon>Hexapoda</taxon>
        <taxon>Insecta</taxon>
        <taxon>Pterygota</taxon>
        <taxon>Palaeoptera</taxon>
        <taxon>Odonata</taxon>
        <taxon>Epiprocta</taxon>
        <taxon>Anisoptera</taxon>
        <taxon>Libelluloidea</taxon>
        <taxon>Libellulidae</taxon>
        <taxon>Ladona</taxon>
    </lineage>
</organism>